<dbReference type="Pfam" id="PF08448">
    <property type="entry name" value="PAS_4"/>
    <property type="match status" value="1"/>
</dbReference>
<dbReference type="AlphaFoldDB" id="A0A4R4TLB0"/>
<dbReference type="InterPro" id="IPR000160">
    <property type="entry name" value="GGDEF_dom"/>
</dbReference>
<feature type="transmembrane region" description="Helical" evidence="2">
    <location>
        <begin position="84"/>
        <end position="103"/>
    </location>
</feature>
<dbReference type="RefSeq" id="WP_132818406.1">
    <property type="nucleotide sequence ID" value="NZ_SMKI01000130.1"/>
</dbReference>
<dbReference type="SUPFAM" id="SSF55073">
    <property type="entry name" value="Nucleotide cyclase"/>
    <property type="match status" value="2"/>
</dbReference>
<evidence type="ECO:0000259" key="3">
    <source>
        <dbReference type="PROSITE" id="PS50112"/>
    </source>
</evidence>
<organism evidence="6 7">
    <name type="scientific">Streptomyces hainanensis</name>
    <dbReference type="NCBI Taxonomy" id="402648"/>
    <lineage>
        <taxon>Bacteria</taxon>
        <taxon>Bacillati</taxon>
        <taxon>Actinomycetota</taxon>
        <taxon>Actinomycetes</taxon>
        <taxon>Kitasatosporales</taxon>
        <taxon>Streptomycetaceae</taxon>
        <taxon>Streptomyces</taxon>
    </lineage>
</organism>
<keyword evidence="2" id="KW-0812">Transmembrane</keyword>
<feature type="transmembrane region" description="Helical" evidence="2">
    <location>
        <begin position="115"/>
        <end position="136"/>
    </location>
</feature>
<evidence type="ECO:0000259" key="4">
    <source>
        <dbReference type="PROSITE" id="PS50883"/>
    </source>
</evidence>
<gene>
    <name evidence="6" type="ORF">E1283_14320</name>
</gene>
<dbReference type="SMART" id="SM00091">
    <property type="entry name" value="PAS"/>
    <property type="match status" value="1"/>
</dbReference>
<dbReference type="OrthoDB" id="23692at2"/>
<dbReference type="NCBIfam" id="TIGR00254">
    <property type="entry name" value="GGDEF"/>
    <property type="match status" value="1"/>
</dbReference>
<feature type="domain" description="PAS" evidence="3">
    <location>
        <begin position="400"/>
        <end position="470"/>
    </location>
</feature>
<evidence type="ECO:0000256" key="1">
    <source>
        <dbReference type="SAM" id="MobiDB-lite"/>
    </source>
</evidence>
<feature type="domain" description="EAL" evidence="4">
    <location>
        <begin position="737"/>
        <end position="993"/>
    </location>
</feature>
<dbReference type="InterPro" id="IPR029787">
    <property type="entry name" value="Nucleotide_cyclase"/>
</dbReference>
<dbReference type="PROSITE" id="PS50112">
    <property type="entry name" value="PAS"/>
    <property type="match status" value="1"/>
</dbReference>
<feature type="region of interest" description="Disordered" evidence="1">
    <location>
        <begin position="623"/>
        <end position="654"/>
    </location>
</feature>
<dbReference type="NCBIfam" id="TIGR00229">
    <property type="entry name" value="sensory_box"/>
    <property type="match status" value="1"/>
</dbReference>
<dbReference type="CDD" id="cd01949">
    <property type="entry name" value="GGDEF"/>
    <property type="match status" value="1"/>
</dbReference>
<dbReference type="Gene3D" id="3.30.70.270">
    <property type="match status" value="1"/>
</dbReference>
<evidence type="ECO:0000313" key="7">
    <source>
        <dbReference type="Proteomes" id="UP000295345"/>
    </source>
</evidence>
<dbReference type="SUPFAM" id="SSF141868">
    <property type="entry name" value="EAL domain-like"/>
    <property type="match status" value="1"/>
</dbReference>
<dbReference type="PANTHER" id="PTHR44757">
    <property type="entry name" value="DIGUANYLATE CYCLASE DGCP"/>
    <property type="match status" value="1"/>
</dbReference>
<name>A0A4R4TLB0_9ACTN</name>
<protein>
    <submittedName>
        <fullName evidence="6">EAL domain-containing protein</fullName>
    </submittedName>
</protein>
<dbReference type="InterPro" id="IPR052155">
    <property type="entry name" value="Biofilm_reg_signaling"/>
</dbReference>
<reference evidence="6 7" key="1">
    <citation type="submission" date="2019-03" db="EMBL/GenBank/DDBJ databases">
        <title>Draft genome sequences of novel Actinobacteria.</title>
        <authorList>
            <person name="Sahin N."/>
            <person name="Ay H."/>
            <person name="Saygin H."/>
        </authorList>
    </citation>
    <scope>NUCLEOTIDE SEQUENCE [LARGE SCALE GENOMIC DNA]</scope>
    <source>
        <strain evidence="6 7">DSM 41900</strain>
    </source>
</reference>
<feature type="transmembrane region" description="Helical" evidence="2">
    <location>
        <begin position="214"/>
        <end position="236"/>
    </location>
</feature>
<dbReference type="SUPFAM" id="SSF55785">
    <property type="entry name" value="PYP-like sensor domain (PAS domain)"/>
    <property type="match status" value="1"/>
</dbReference>
<dbReference type="InterPro" id="IPR001633">
    <property type="entry name" value="EAL_dom"/>
</dbReference>
<feature type="transmembrane region" description="Helical" evidence="2">
    <location>
        <begin position="26"/>
        <end position="43"/>
    </location>
</feature>
<feature type="domain" description="GGDEF" evidence="5">
    <location>
        <begin position="559"/>
        <end position="728"/>
    </location>
</feature>
<accession>A0A4R4TLB0</accession>
<dbReference type="Gene3D" id="3.30.450.20">
    <property type="entry name" value="PAS domain"/>
    <property type="match status" value="1"/>
</dbReference>
<feature type="transmembrane region" description="Helical" evidence="2">
    <location>
        <begin position="248"/>
        <end position="265"/>
    </location>
</feature>
<dbReference type="EMBL" id="SMKI01000130">
    <property type="protein sequence ID" value="TDC74839.1"/>
    <property type="molecule type" value="Genomic_DNA"/>
</dbReference>
<dbReference type="Pfam" id="PF00563">
    <property type="entry name" value="EAL"/>
    <property type="match status" value="1"/>
</dbReference>
<dbReference type="CDD" id="cd01948">
    <property type="entry name" value="EAL"/>
    <property type="match status" value="1"/>
</dbReference>
<feature type="compositionally biased region" description="Basic and acidic residues" evidence="1">
    <location>
        <begin position="291"/>
        <end position="305"/>
    </location>
</feature>
<evidence type="ECO:0000259" key="5">
    <source>
        <dbReference type="PROSITE" id="PS50887"/>
    </source>
</evidence>
<comment type="caution">
    <text evidence="6">The sequence shown here is derived from an EMBL/GenBank/DDBJ whole genome shotgun (WGS) entry which is preliminary data.</text>
</comment>
<dbReference type="CDD" id="cd00130">
    <property type="entry name" value="PAS"/>
    <property type="match status" value="1"/>
</dbReference>
<dbReference type="InterPro" id="IPR000014">
    <property type="entry name" value="PAS"/>
</dbReference>
<keyword evidence="7" id="KW-1185">Reference proteome</keyword>
<dbReference type="InterPro" id="IPR013656">
    <property type="entry name" value="PAS_4"/>
</dbReference>
<dbReference type="InterPro" id="IPR043128">
    <property type="entry name" value="Rev_trsase/Diguanyl_cyclase"/>
</dbReference>
<feature type="compositionally biased region" description="Low complexity" evidence="1">
    <location>
        <begin position="628"/>
        <end position="646"/>
    </location>
</feature>
<dbReference type="Gene3D" id="3.20.20.450">
    <property type="entry name" value="EAL domain"/>
    <property type="match status" value="1"/>
</dbReference>
<feature type="region of interest" description="Disordered" evidence="1">
    <location>
        <begin position="268"/>
        <end position="327"/>
    </location>
</feature>
<feature type="transmembrane region" description="Helical" evidence="2">
    <location>
        <begin position="179"/>
        <end position="202"/>
    </location>
</feature>
<feature type="transmembrane region" description="Helical" evidence="2">
    <location>
        <begin position="143"/>
        <end position="167"/>
    </location>
</feature>
<dbReference type="SMART" id="SM00052">
    <property type="entry name" value="EAL"/>
    <property type="match status" value="1"/>
</dbReference>
<dbReference type="PROSITE" id="PS50883">
    <property type="entry name" value="EAL"/>
    <property type="match status" value="1"/>
</dbReference>
<feature type="transmembrane region" description="Helical" evidence="2">
    <location>
        <begin position="55"/>
        <end position="72"/>
    </location>
</feature>
<feature type="region of interest" description="Disordered" evidence="1">
    <location>
        <begin position="1"/>
        <end position="20"/>
    </location>
</feature>
<dbReference type="Pfam" id="PF00990">
    <property type="entry name" value="GGDEF"/>
    <property type="match status" value="2"/>
</dbReference>
<dbReference type="Proteomes" id="UP000295345">
    <property type="component" value="Unassembled WGS sequence"/>
</dbReference>
<dbReference type="InterPro" id="IPR035919">
    <property type="entry name" value="EAL_sf"/>
</dbReference>
<evidence type="ECO:0000313" key="6">
    <source>
        <dbReference type="EMBL" id="TDC74839.1"/>
    </source>
</evidence>
<dbReference type="InterPro" id="IPR035965">
    <property type="entry name" value="PAS-like_dom_sf"/>
</dbReference>
<feature type="transmembrane region" description="Helical" evidence="2">
    <location>
        <begin position="336"/>
        <end position="361"/>
    </location>
</feature>
<keyword evidence="2" id="KW-1133">Transmembrane helix</keyword>
<dbReference type="PANTHER" id="PTHR44757:SF2">
    <property type="entry name" value="BIOFILM ARCHITECTURE MAINTENANCE PROTEIN MBAA"/>
    <property type="match status" value="1"/>
</dbReference>
<dbReference type="PROSITE" id="PS50887">
    <property type="entry name" value="GGDEF"/>
    <property type="match status" value="1"/>
</dbReference>
<feature type="region of interest" description="Disordered" evidence="1">
    <location>
        <begin position="989"/>
        <end position="1023"/>
    </location>
</feature>
<keyword evidence="2" id="KW-0472">Membrane</keyword>
<proteinExistence type="predicted"/>
<evidence type="ECO:0000256" key="2">
    <source>
        <dbReference type="SAM" id="Phobius"/>
    </source>
</evidence>
<dbReference type="SMART" id="SM00267">
    <property type="entry name" value="GGDEF"/>
    <property type="match status" value="1"/>
</dbReference>
<sequence length="1023" mass="108658">MHRPRTSRSPRAGAARSPLSGPGPQLALAGMCAGYAVGAVFGWGSPEVARVMGDFGLSGAAFLAAGSCLWYAHRRAGHLRPAWTLFGLSSMMIGLGNAIWGWYEVVLRESVPRTSLADLCYLLFAPLAIIGLLMFARRPVTRAGWICLGLDAWLIGGSLMTLSWSVALAHTAQWRGETVARAALALAYPLLDIALVSMVLVLHFRCGTRHRAGVNTAIGALALTVLCDALFTSPMLRAHYSSGQLLDAGWFAASLLLAYAPWAGGRGAQPGVGRPPDEKPAKEPASPPYDRPSHPHDHASHEYDHAYPQGRDPGCGGDPPAERRAGRRARPFAETLGIGALAPYTAAAVCVLSILMTIVAGRNVDRVVVYTASTVVLALLVRQGITLADNVALTRELAQKENYFRSLVQGSSDVIMIAAPDGKLRYVSPAATGVYGREADRLIGCELSTLIHPDDLGRVLHELRRFLSVPAALEPATRIECRVRHAEGRWLNVESSVNRYQGGLIFNSRDVTERVRLQAQLQHSASHDALTDLPNRALFTERVRLALSDGTVPGQGGAPEAAVFFIDLDGFKAVNDTIGHQAGDELLVQAGQRLRESVRAGDTTARLGGDEFAALIVGDPAGGEEADQPAVGPAAEAAEAGDPAVQRAGAPAGGTGSREYRILEIAERVRAALSRPYLLDGREVRVAASIGIAFTEPGATPAALMRNADLAMYRAKQAGKARVELYVPQLQADAVRRTELADRLRRALHAGEFTLVHQPVVDLADGRITALSAQARWRSAHGLLTTPLELLRGPRPEAGERATEMTGWLVKQAIAEAGRRHRKGLTVPVSVRVPGPRLADRALGAGGVEALLAEHALPPSALVIELPEAESVLAADELRRRLLDLSGLGVGIALGGFGSGGTAAAALHRLPVDLVRLDGELVDGLLDFPQLRKIAAGLLRMAADLGIDSLADGVDHPEQATALRALGCRRGQGLAFCEPLDPARLRRALDAGRLPVPPPPLPPARRTHRETPADPTPSHSAPS</sequence>